<name>A0A2D0LHL5_9GAMM</name>
<keyword evidence="2" id="KW-1185">Reference proteome</keyword>
<evidence type="ECO:0000313" key="2">
    <source>
        <dbReference type="Proteomes" id="UP000221101"/>
    </source>
</evidence>
<organism evidence="1 2">
    <name type="scientific">Xenorhabdus kozodoii</name>
    <dbReference type="NCBI Taxonomy" id="351676"/>
    <lineage>
        <taxon>Bacteria</taxon>
        <taxon>Pseudomonadati</taxon>
        <taxon>Pseudomonadota</taxon>
        <taxon>Gammaproteobacteria</taxon>
        <taxon>Enterobacterales</taxon>
        <taxon>Morganellaceae</taxon>
        <taxon>Xenorhabdus</taxon>
    </lineage>
</organism>
<dbReference type="AlphaFoldDB" id="A0A2D0LHL5"/>
<evidence type="ECO:0000313" key="1">
    <source>
        <dbReference type="EMBL" id="PHM75103.1"/>
    </source>
</evidence>
<accession>A0A2D0LHL5</accession>
<comment type="caution">
    <text evidence="1">The sequence shown here is derived from an EMBL/GenBank/DDBJ whole genome shotgun (WGS) entry which is preliminary data.</text>
</comment>
<protein>
    <submittedName>
        <fullName evidence="1">Uncharacterized protein</fullName>
    </submittedName>
</protein>
<sequence>MSWKLNAFIVIAGLLLAALWTVANGYQKLVGISSP</sequence>
<gene>
    <name evidence="1" type="ORF">Xkoz_00114</name>
</gene>
<reference evidence="1 2" key="1">
    <citation type="journal article" date="2017" name="Nat. Microbiol.">
        <title>Natural product diversity associated with the nematode symbionts Photorhabdus and Xenorhabdus.</title>
        <authorList>
            <person name="Tobias N.J."/>
            <person name="Wolff H."/>
            <person name="Djahanschiri B."/>
            <person name="Grundmann F."/>
            <person name="Kronenwerth M."/>
            <person name="Shi Y.M."/>
            <person name="Simonyi S."/>
            <person name="Grun P."/>
            <person name="Shapiro-Ilan D."/>
            <person name="Pidot S.J."/>
            <person name="Stinear T.P."/>
            <person name="Ebersberger I."/>
            <person name="Bode H.B."/>
        </authorList>
    </citation>
    <scope>NUCLEOTIDE SEQUENCE [LARGE SCALE GENOMIC DNA]</scope>
    <source>
        <strain evidence="1 2">DSM 17907</strain>
    </source>
</reference>
<dbReference type="EMBL" id="NJCX01000001">
    <property type="protein sequence ID" value="PHM75103.1"/>
    <property type="molecule type" value="Genomic_DNA"/>
</dbReference>
<dbReference type="Proteomes" id="UP000221101">
    <property type="component" value="Unassembled WGS sequence"/>
</dbReference>
<proteinExistence type="predicted"/>